<accession>A0A0G0I7B4</accession>
<feature type="binding site" evidence="17">
    <location>
        <begin position="91"/>
        <end position="92"/>
    </location>
    <ligand>
        <name>ATP</name>
        <dbReference type="ChEBI" id="CHEBI:30616"/>
    </ligand>
</feature>
<evidence type="ECO:0000256" key="8">
    <source>
        <dbReference type="ARBA" id="ARBA00022777"/>
    </source>
</evidence>
<evidence type="ECO:0000256" key="3">
    <source>
        <dbReference type="ARBA" id="ARBA00022475"/>
    </source>
</evidence>
<keyword evidence="12 19" id="KW-0472">Membrane</keyword>
<dbReference type="GO" id="GO:0008654">
    <property type="term" value="P:phospholipid biosynthetic process"/>
    <property type="evidence" value="ECO:0007669"/>
    <property type="project" value="UniProtKB-KW"/>
</dbReference>
<keyword evidence="14" id="KW-1208">Phospholipid metabolism</keyword>
<evidence type="ECO:0000256" key="5">
    <source>
        <dbReference type="ARBA" id="ARBA00022679"/>
    </source>
</evidence>
<evidence type="ECO:0000256" key="9">
    <source>
        <dbReference type="ARBA" id="ARBA00022840"/>
    </source>
</evidence>
<comment type="cofactor">
    <cofactor evidence="18">
        <name>Mg(2+)</name>
        <dbReference type="ChEBI" id="CHEBI:18420"/>
    </cofactor>
    <text evidence="18">Mn(2+), Zn(2+), Cd(2+) and Co(2+) support activity to lesser extents.</text>
</comment>
<evidence type="ECO:0000256" key="16">
    <source>
        <dbReference type="PIRSR" id="PIRSR600829-2"/>
    </source>
</evidence>
<dbReference type="PANTHER" id="PTHR34299">
    <property type="entry name" value="DIACYLGLYCEROL KINASE"/>
    <property type="match status" value="1"/>
</dbReference>
<evidence type="ECO:0000256" key="12">
    <source>
        <dbReference type="ARBA" id="ARBA00023136"/>
    </source>
</evidence>
<comment type="similarity">
    <text evidence="2">Belongs to the bacterial diacylglycerol kinase family.</text>
</comment>
<evidence type="ECO:0000256" key="7">
    <source>
        <dbReference type="ARBA" id="ARBA00022741"/>
    </source>
</evidence>
<feature type="binding site" evidence="17">
    <location>
        <position position="73"/>
    </location>
    <ligand>
        <name>ATP</name>
        <dbReference type="ChEBI" id="CHEBI:30616"/>
    </ligand>
</feature>
<feature type="transmembrane region" description="Helical" evidence="19">
    <location>
        <begin position="28"/>
        <end position="46"/>
    </location>
</feature>
<evidence type="ECO:0000256" key="10">
    <source>
        <dbReference type="ARBA" id="ARBA00022989"/>
    </source>
</evidence>
<keyword evidence="5" id="KW-0808">Transferase</keyword>
<feature type="binding site" evidence="17">
    <location>
        <position position="13"/>
    </location>
    <ligand>
        <name>ATP</name>
        <dbReference type="ChEBI" id="CHEBI:30616"/>
    </ligand>
</feature>
<organism evidence="20 21">
    <name type="scientific">Candidatus Woesebacteria bacterium GW2011_GWD1_38_10</name>
    <dbReference type="NCBI Taxonomy" id="1618592"/>
    <lineage>
        <taxon>Bacteria</taxon>
        <taxon>Candidatus Woeseibacteriota</taxon>
    </lineage>
</organism>
<dbReference type="GO" id="GO:0005886">
    <property type="term" value="C:plasma membrane"/>
    <property type="evidence" value="ECO:0007669"/>
    <property type="project" value="UniProtKB-SubCell"/>
</dbReference>
<reference evidence="20 21" key="1">
    <citation type="journal article" date="2015" name="Nature">
        <title>rRNA introns, odd ribosomes, and small enigmatic genomes across a large radiation of phyla.</title>
        <authorList>
            <person name="Brown C.T."/>
            <person name="Hug L.A."/>
            <person name="Thomas B.C."/>
            <person name="Sharon I."/>
            <person name="Castelle C.J."/>
            <person name="Singh A."/>
            <person name="Wilkins M.J."/>
            <person name="Williams K.H."/>
            <person name="Banfield J.F."/>
        </authorList>
    </citation>
    <scope>NUCLEOTIDE SEQUENCE [LARGE SCALE GENOMIC DNA]</scope>
</reference>
<keyword evidence="11" id="KW-0443">Lipid metabolism</keyword>
<evidence type="ECO:0000256" key="13">
    <source>
        <dbReference type="ARBA" id="ARBA00023209"/>
    </source>
</evidence>
<dbReference type="GO" id="GO:0046872">
    <property type="term" value="F:metal ion binding"/>
    <property type="evidence" value="ECO:0007669"/>
    <property type="project" value="UniProtKB-KW"/>
</dbReference>
<evidence type="ECO:0000256" key="2">
    <source>
        <dbReference type="ARBA" id="ARBA00005967"/>
    </source>
</evidence>
<dbReference type="InterPro" id="IPR036945">
    <property type="entry name" value="DAGK_sf"/>
</dbReference>
<evidence type="ECO:0000256" key="15">
    <source>
        <dbReference type="PIRSR" id="PIRSR600829-1"/>
    </source>
</evidence>
<keyword evidence="7 17" id="KW-0547">Nucleotide-binding</keyword>
<dbReference type="GO" id="GO:0016301">
    <property type="term" value="F:kinase activity"/>
    <property type="evidence" value="ECO:0007669"/>
    <property type="project" value="UniProtKB-KW"/>
</dbReference>
<dbReference type="Gene3D" id="1.10.287.3610">
    <property type="match status" value="1"/>
</dbReference>
<keyword evidence="18" id="KW-0479">Metal-binding</keyword>
<dbReference type="CDD" id="cd14265">
    <property type="entry name" value="UDPK_IM_like"/>
    <property type="match status" value="1"/>
</dbReference>
<evidence type="ECO:0000256" key="1">
    <source>
        <dbReference type="ARBA" id="ARBA00004651"/>
    </source>
</evidence>
<feature type="transmembrane region" description="Helical" evidence="19">
    <location>
        <begin position="93"/>
        <end position="114"/>
    </location>
</feature>
<dbReference type="PANTHER" id="PTHR34299:SF1">
    <property type="entry name" value="DIACYLGLYCEROL KINASE"/>
    <property type="match status" value="1"/>
</dbReference>
<dbReference type="AlphaFoldDB" id="A0A0G0I7B4"/>
<sequence length="122" mass="13388">MGLKHSTTKSFKYAFCGLNTAIKNEPNFRIHLVFAFFAITLGLVLGLEILEWLFLTFTIFFVLILELLNTVLEAVVNTTSPEVNPYAKIAKDVSAACVLLAAGMSIIVGVALFLPKIILLLN</sequence>
<name>A0A0G0I7B4_9BACT</name>
<proteinExistence type="inferred from homology"/>
<dbReference type="GO" id="GO:0005524">
    <property type="term" value="F:ATP binding"/>
    <property type="evidence" value="ECO:0007669"/>
    <property type="project" value="UniProtKB-KW"/>
</dbReference>
<comment type="caution">
    <text evidence="20">The sequence shown here is derived from an EMBL/GenBank/DDBJ whole genome shotgun (WGS) entry which is preliminary data.</text>
</comment>
<keyword evidence="9 17" id="KW-0067">ATP-binding</keyword>
<gene>
    <name evidence="20" type="ORF">US67_C0065G0004</name>
</gene>
<feature type="transmembrane region" description="Helical" evidence="19">
    <location>
        <begin position="52"/>
        <end position="72"/>
    </location>
</feature>
<comment type="subcellular location">
    <subcellularLocation>
        <location evidence="1">Cell membrane</location>
        <topology evidence="1">Multi-pass membrane protein</topology>
    </subcellularLocation>
</comment>
<feature type="active site" description="Proton acceptor" evidence="15">
    <location>
        <position position="66"/>
    </location>
</feature>
<keyword evidence="3" id="KW-1003">Cell membrane</keyword>
<keyword evidence="18" id="KW-0460">Magnesium</keyword>
<evidence type="ECO:0000256" key="6">
    <source>
        <dbReference type="ARBA" id="ARBA00022692"/>
    </source>
</evidence>
<evidence type="ECO:0000313" key="20">
    <source>
        <dbReference type="EMBL" id="KKQ46875.1"/>
    </source>
</evidence>
<evidence type="ECO:0000256" key="11">
    <source>
        <dbReference type="ARBA" id="ARBA00023098"/>
    </source>
</evidence>
<evidence type="ECO:0000256" key="4">
    <source>
        <dbReference type="ARBA" id="ARBA00022516"/>
    </source>
</evidence>
<keyword evidence="8 20" id="KW-0418">Kinase</keyword>
<evidence type="ECO:0000256" key="14">
    <source>
        <dbReference type="ARBA" id="ARBA00023264"/>
    </source>
</evidence>
<evidence type="ECO:0000313" key="21">
    <source>
        <dbReference type="Proteomes" id="UP000034366"/>
    </source>
</evidence>
<keyword evidence="10 19" id="KW-1133">Transmembrane helix</keyword>
<evidence type="ECO:0000256" key="18">
    <source>
        <dbReference type="PIRSR" id="PIRSR600829-4"/>
    </source>
</evidence>
<dbReference type="Proteomes" id="UP000034366">
    <property type="component" value="Unassembled WGS sequence"/>
</dbReference>
<dbReference type="Pfam" id="PF01219">
    <property type="entry name" value="DAGK_prokar"/>
    <property type="match status" value="1"/>
</dbReference>
<dbReference type="InterPro" id="IPR000829">
    <property type="entry name" value="DAGK"/>
</dbReference>
<feature type="binding site" evidence="18">
    <location>
        <position position="73"/>
    </location>
    <ligand>
        <name>a divalent metal cation</name>
        <dbReference type="ChEBI" id="CHEBI:60240"/>
    </ligand>
</feature>
<dbReference type="EMBL" id="LBTW01000065">
    <property type="protein sequence ID" value="KKQ46875.1"/>
    <property type="molecule type" value="Genomic_DNA"/>
</dbReference>
<evidence type="ECO:0000256" key="19">
    <source>
        <dbReference type="SAM" id="Phobius"/>
    </source>
</evidence>
<feature type="binding site" evidence="16">
    <location>
        <position position="66"/>
    </location>
    <ligand>
        <name>substrate</name>
    </ligand>
</feature>
<feature type="binding site" evidence="18">
    <location>
        <position position="25"/>
    </location>
    <ligand>
        <name>a divalent metal cation</name>
        <dbReference type="ChEBI" id="CHEBI:60240"/>
    </ligand>
</feature>
<keyword evidence="4" id="KW-0444">Lipid biosynthesis</keyword>
<feature type="binding site" evidence="17">
    <location>
        <position position="25"/>
    </location>
    <ligand>
        <name>ATP</name>
        <dbReference type="ChEBI" id="CHEBI:30616"/>
    </ligand>
</feature>
<keyword evidence="13" id="KW-0594">Phospholipid biosynthesis</keyword>
<evidence type="ECO:0000256" key="17">
    <source>
        <dbReference type="PIRSR" id="PIRSR600829-3"/>
    </source>
</evidence>
<protein>
    <submittedName>
        <fullName evidence="20">Undecaprenol kinase</fullName>
    </submittedName>
</protein>
<dbReference type="InterPro" id="IPR033717">
    <property type="entry name" value="UDPK"/>
</dbReference>
<keyword evidence="6 19" id="KW-0812">Transmembrane</keyword>